<dbReference type="EMBL" id="JBJJXI010000021">
    <property type="protein sequence ID" value="KAL3405036.1"/>
    <property type="molecule type" value="Genomic_DNA"/>
</dbReference>
<accession>A0ABD2XHU0</accession>
<organism evidence="1 2">
    <name type="scientific">Trichogramma kaykai</name>
    <dbReference type="NCBI Taxonomy" id="54128"/>
    <lineage>
        <taxon>Eukaryota</taxon>
        <taxon>Metazoa</taxon>
        <taxon>Ecdysozoa</taxon>
        <taxon>Arthropoda</taxon>
        <taxon>Hexapoda</taxon>
        <taxon>Insecta</taxon>
        <taxon>Pterygota</taxon>
        <taxon>Neoptera</taxon>
        <taxon>Endopterygota</taxon>
        <taxon>Hymenoptera</taxon>
        <taxon>Apocrita</taxon>
        <taxon>Proctotrupomorpha</taxon>
        <taxon>Chalcidoidea</taxon>
        <taxon>Trichogrammatidae</taxon>
        <taxon>Trichogramma</taxon>
    </lineage>
</organism>
<gene>
    <name evidence="1" type="ORF">TKK_002095</name>
</gene>
<dbReference type="Proteomes" id="UP001627154">
    <property type="component" value="Unassembled WGS sequence"/>
</dbReference>
<reference evidence="1 2" key="1">
    <citation type="journal article" date="2024" name="bioRxiv">
        <title>A reference genome for Trichogramma kaykai: A tiny desert-dwelling parasitoid wasp with competing sex-ratio distorters.</title>
        <authorList>
            <person name="Culotta J."/>
            <person name="Lindsey A.R."/>
        </authorList>
    </citation>
    <scope>NUCLEOTIDE SEQUENCE [LARGE SCALE GENOMIC DNA]</scope>
    <source>
        <strain evidence="1 2">KSX58</strain>
    </source>
</reference>
<name>A0ABD2XHU0_9HYME</name>
<comment type="caution">
    <text evidence="1">The sequence shown here is derived from an EMBL/GenBank/DDBJ whole genome shotgun (WGS) entry which is preliminary data.</text>
</comment>
<dbReference type="AlphaFoldDB" id="A0ABD2XHU0"/>
<proteinExistence type="predicted"/>
<keyword evidence="2" id="KW-1185">Reference proteome</keyword>
<evidence type="ECO:0000313" key="1">
    <source>
        <dbReference type="EMBL" id="KAL3405036.1"/>
    </source>
</evidence>
<evidence type="ECO:0000313" key="2">
    <source>
        <dbReference type="Proteomes" id="UP001627154"/>
    </source>
</evidence>
<protein>
    <submittedName>
        <fullName evidence="1">Uncharacterized protein</fullName>
    </submittedName>
</protein>
<sequence>MTVEVCGPIALAEKRRDCSMLRAQTTRITLHSTLFRSRGLGCLVASSSKPISLSLKRKRDREDSHLPHYYNQLS</sequence>